<keyword evidence="5 7" id="KW-1133">Transmembrane helix</keyword>
<dbReference type="Pfam" id="PF20216">
    <property type="entry name" value="DUF6576"/>
    <property type="match status" value="1"/>
</dbReference>
<evidence type="ECO:0000256" key="2">
    <source>
        <dbReference type="ARBA" id="ARBA00009045"/>
    </source>
</evidence>
<dbReference type="InterPro" id="IPR046483">
    <property type="entry name" value="DUF6576"/>
</dbReference>
<dbReference type="InterPro" id="IPR022764">
    <property type="entry name" value="Peptidase_S54_rhomboid_dom"/>
</dbReference>
<evidence type="ECO:0000256" key="5">
    <source>
        <dbReference type="ARBA" id="ARBA00022989"/>
    </source>
</evidence>
<comment type="caution">
    <text evidence="10">The sequence shown here is derived from an EMBL/GenBank/DDBJ whole genome shotgun (WGS) entry which is preliminary data.</text>
</comment>
<evidence type="ECO:0000256" key="1">
    <source>
        <dbReference type="ARBA" id="ARBA00004141"/>
    </source>
</evidence>
<dbReference type="AlphaFoldDB" id="A0A9D5JWE0"/>
<keyword evidence="10" id="KW-0645">Protease</keyword>
<dbReference type="PANTHER" id="PTHR43731:SF14">
    <property type="entry name" value="PRESENILIN-ASSOCIATED RHOMBOID-LIKE PROTEIN, MITOCHONDRIAL"/>
    <property type="match status" value="1"/>
</dbReference>
<proteinExistence type="inferred from homology"/>
<evidence type="ECO:0000313" key="10">
    <source>
        <dbReference type="EMBL" id="MBD3325369.1"/>
    </source>
</evidence>
<evidence type="ECO:0000313" key="11">
    <source>
        <dbReference type="Proteomes" id="UP000649604"/>
    </source>
</evidence>
<keyword evidence="4" id="KW-0378">Hydrolase</keyword>
<dbReference type="GO" id="GO:0004252">
    <property type="term" value="F:serine-type endopeptidase activity"/>
    <property type="evidence" value="ECO:0007669"/>
    <property type="project" value="InterPro"/>
</dbReference>
<evidence type="ECO:0000256" key="3">
    <source>
        <dbReference type="ARBA" id="ARBA00022692"/>
    </source>
</evidence>
<evidence type="ECO:0000259" key="9">
    <source>
        <dbReference type="Pfam" id="PF20216"/>
    </source>
</evidence>
<organism evidence="10 11">
    <name type="scientific">candidate division KSB3 bacterium</name>
    <dbReference type="NCBI Taxonomy" id="2044937"/>
    <lineage>
        <taxon>Bacteria</taxon>
        <taxon>candidate division KSB3</taxon>
    </lineage>
</organism>
<evidence type="ECO:0000256" key="6">
    <source>
        <dbReference type="ARBA" id="ARBA00023136"/>
    </source>
</evidence>
<feature type="transmembrane region" description="Helical" evidence="7">
    <location>
        <begin position="123"/>
        <end position="143"/>
    </location>
</feature>
<keyword evidence="6 7" id="KW-0472">Membrane</keyword>
<feature type="transmembrane region" description="Helical" evidence="7">
    <location>
        <begin position="21"/>
        <end position="40"/>
    </location>
</feature>
<evidence type="ECO:0000256" key="7">
    <source>
        <dbReference type="SAM" id="Phobius"/>
    </source>
</evidence>
<protein>
    <submittedName>
        <fullName evidence="10">Rhomboid family intramembrane serine protease</fullName>
    </submittedName>
</protein>
<comment type="subcellular location">
    <subcellularLocation>
        <location evidence="1">Membrane</location>
        <topology evidence="1">Multi-pass membrane protein</topology>
    </subcellularLocation>
</comment>
<dbReference type="InterPro" id="IPR050925">
    <property type="entry name" value="Rhomboid_protease_S54"/>
</dbReference>
<dbReference type="Gene3D" id="1.20.1540.10">
    <property type="entry name" value="Rhomboid-like"/>
    <property type="match status" value="1"/>
</dbReference>
<dbReference type="GO" id="GO:0006508">
    <property type="term" value="P:proteolysis"/>
    <property type="evidence" value="ECO:0007669"/>
    <property type="project" value="UniProtKB-KW"/>
</dbReference>
<dbReference type="EMBL" id="WJJP01000400">
    <property type="protein sequence ID" value="MBD3325369.1"/>
    <property type="molecule type" value="Genomic_DNA"/>
</dbReference>
<dbReference type="PANTHER" id="PTHR43731">
    <property type="entry name" value="RHOMBOID PROTEASE"/>
    <property type="match status" value="1"/>
</dbReference>
<reference evidence="10" key="1">
    <citation type="submission" date="2019-11" db="EMBL/GenBank/DDBJ databases">
        <title>Microbial mats filling the niche in hypersaline microbial mats.</title>
        <authorList>
            <person name="Wong H.L."/>
            <person name="Macleod F.I."/>
            <person name="White R.A. III"/>
            <person name="Burns B.P."/>
        </authorList>
    </citation>
    <scope>NUCLEOTIDE SEQUENCE</scope>
    <source>
        <strain evidence="10">Rbin_158</strain>
    </source>
</reference>
<dbReference type="SUPFAM" id="SSF144091">
    <property type="entry name" value="Rhomboid-like"/>
    <property type="match status" value="1"/>
</dbReference>
<feature type="transmembrane region" description="Helical" evidence="7">
    <location>
        <begin position="60"/>
        <end position="87"/>
    </location>
</feature>
<evidence type="ECO:0000256" key="4">
    <source>
        <dbReference type="ARBA" id="ARBA00022801"/>
    </source>
</evidence>
<keyword evidence="3 7" id="KW-0812">Transmembrane</keyword>
<comment type="similarity">
    <text evidence="2">Belongs to the peptidase S54 family.</text>
</comment>
<feature type="domain" description="DUF6576" evidence="9">
    <location>
        <begin position="245"/>
        <end position="277"/>
    </location>
</feature>
<evidence type="ECO:0000259" key="8">
    <source>
        <dbReference type="Pfam" id="PF01694"/>
    </source>
</evidence>
<feature type="domain" description="Peptidase S54 rhomboid" evidence="8">
    <location>
        <begin position="59"/>
        <end position="198"/>
    </location>
</feature>
<dbReference type="Pfam" id="PF01694">
    <property type="entry name" value="Rhomboid"/>
    <property type="match status" value="1"/>
</dbReference>
<feature type="transmembrane region" description="Helical" evidence="7">
    <location>
        <begin position="181"/>
        <end position="198"/>
    </location>
</feature>
<sequence length="284" mass="32122">MLSERDYMSSSSSDRHWSGKNWVLILIVLNVVAFFLFPPGTRFRLYELALSSFGIKELKIWQFVTYMFLHAGFAHIFFNMWGLYLFGSAIYPVLGMKRFLTLYFLSGVSGAVLWLALNWGSQTPIIGASGAVFGVMMGAAMLYPNMRIQLLIPPIPMKMKTFVTIYAIIEIVSEFSSTRGGIAHLAHLGGFISAYFYLKSIYPGQVWDMFGIFRWRGKSRSSASKSKLPKGWKIYSNPSSQNEVSQEEVNRLLDKISDHGIQSLTEKELAALKRASEDMKNRGT</sequence>
<dbReference type="InterPro" id="IPR035952">
    <property type="entry name" value="Rhomboid-like_sf"/>
</dbReference>
<gene>
    <name evidence="10" type="ORF">GF339_12335</name>
</gene>
<feature type="transmembrane region" description="Helical" evidence="7">
    <location>
        <begin position="99"/>
        <end position="117"/>
    </location>
</feature>
<accession>A0A9D5JWE0</accession>
<dbReference type="GO" id="GO:0016020">
    <property type="term" value="C:membrane"/>
    <property type="evidence" value="ECO:0007669"/>
    <property type="project" value="UniProtKB-SubCell"/>
</dbReference>
<feature type="transmembrane region" description="Helical" evidence="7">
    <location>
        <begin position="150"/>
        <end position="169"/>
    </location>
</feature>
<dbReference type="Proteomes" id="UP000649604">
    <property type="component" value="Unassembled WGS sequence"/>
</dbReference>
<name>A0A9D5JWE0_9BACT</name>